<keyword evidence="2" id="KW-1185">Reference proteome</keyword>
<gene>
    <name evidence="1" type="ORF">QIT00_05395</name>
</gene>
<dbReference type="RefSeq" id="WP_282533923.1">
    <property type="nucleotide sequence ID" value="NZ_JASCIS010000004.1"/>
</dbReference>
<dbReference type="Proteomes" id="UP001237105">
    <property type="component" value="Unassembled WGS sequence"/>
</dbReference>
<evidence type="ECO:0000313" key="1">
    <source>
        <dbReference type="EMBL" id="MDI3418001.1"/>
    </source>
</evidence>
<protein>
    <submittedName>
        <fullName evidence="1">Uncharacterized protein</fullName>
    </submittedName>
</protein>
<organism evidence="1 2">
    <name type="scientific">Streptomyces luteolus</name>
    <dbReference type="NCBI Taxonomy" id="3043615"/>
    <lineage>
        <taxon>Bacteria</taxon>
        <taxon>Bacillati</taxon>
        <taxon>Actinomycetota</taxon>
        <taxon>Actinomycetes</taxon>
        <taxon>Kitasatosporales</taxon>
        <taxon>Streptomycetaceae</taxon>
        <taxon>Streptomyces</taxon>
    </lineage>
</organism>
<comment type="caution">
    <text evidence="1">The sequence shown here is derived from an EMBL/GenBank/DDBJ whole genome shotgun (WGS) entry which is preliminary data.</text>
</comment>
<accession>A0ABT6SQY4</accession>
<dbReference type="EMBL" id="JASCIS010000004">
    <property type="protein sequence ID" value="MDI3418001.1"/>
    <property type="molecule type" value="Genomic_DNA"/>
</dbReference>
<sequence length="90" mass="9809">MFKPVTPHMREALETSLVREGVTPGQFTEAQRLATEAGERMATAYGEVVGREISPPEFARDVLGIEGTGHLLIAALREVTGRAGLYRDLL</sequence>
<name>A0ABT6SQY4_9ACTN</name>
<reference evidence="1 2" key="1">
    <citation type="submission" date="2023-05" db="EMBL/GenBank/DDBJ databases">
        <title>Draft genome sequence of Streptomyces sp. B-S-A12 isolated from a cave soil in Thailand.</title>
        <authorList>
            <person name="Chamroensaksri N."/>
            <person name="Muangham S."/>
        </authorList>
    </citation>
    <scope>NUCLEOTIDE SEQUENCE [LARGE SCALE GENOMIC DNA]</scope>
    <source>
        <strain evidence="1 2">B-S-A12</strain>
    </source>
</reference>
<proteinExistence type="predicted"/>
<evidence type="ECO:0000313" key="2">
    <source>
        <dbReference type="Proteomes" id="UP001237105"/>
    </source>
</evidence>